<dbReference type="Gene3D" id="1.20.1560.10">
    <property type="entry name" value="ABC transporter type 1, transmembrane domain"/>
    <property type="match status" value="1"/>
</dbReference>
<keyword evidence="6 7" id="KW-0472">Membrane</keyword>
<evidence type="ECO:0000256" key="2">
    <source>
        <dbReference type="ARBA" id="ARBA00022692"/>
    </source>
</evidence>
<dbReference type="EMBL" id="JBHSSA010000116">
    <property type="protein sequence ID" value="MFC6255141.1"/>
    <property type="molecule type" value="Genomic_DNA"/>
</dbReference>
<evidence type="ECO:0000313" key="10">
    <source>
        <dbReference type="EMBL" id="MFC6255141.1"/>
    </source>
</evidence>
<dbReference type="InterPro" id="IPR036640">
    <property type="entry name" value="ABC1_TM_sf"/>
</dbReference>
<keyword evidence="5 7" id="KW-1133">Transmembrane helix</keyword>
<comment type="subcellular location">
    <subcellularLocation>
        <location evidence="1">Cell membrane</location>
        <topology evidence="1">Multi-pass membrane protein</topology>
    </subcellularLocation>
</comment>
<evidence type="ECO:0000256" key="4">
    <source>
        <dbReference type="ARBA" id="ARBA00022840"/>
    </source>
</evidence>
<keyword evidence="4" id="KW-0067">ATP-binding</keyword>
<evidence type="ECO:0000256" key="7">
    <source>
        <dbReference type="SAM" id="Phobius"/>
    </source>
</evidence>
<accession>A0ABW1TAV9</accession>
<feature type="transmembrane region" description="Helical" evidence="7">
    <location>
        <begin position="21"/>
        <end position="41"/>
    </location>
</feature>
<gene>
    <name evidence="10" type="primary">cydC</name>
    <name evidence="10" type="ORF">ACFP1H_11175</name>
</gene>
<dbReference type="PROSITE" id="PS50893">
    <property type="entry name" value="ABC_TRANSPORTER_2"/>
    <property type="match status" value="1"/>
</dbReference>
<dbReference type="Gene3D" id="3.40.50.300">
    <property type="entry name" value="P-loop containing nucleotide triphosphate hydrolases"/>
    <property type="match status" value="1"/>
</dbReference>
<dbReference type="InterPro" id="IPR014223">
    <property type="entry name" value="ABC_CydC/D"/>
</dbReference>
<feature type="domain" description="ABC transmembrane type-1" evidence="9">
    <location>
        <begin position="27"/>
        <end position="308"/>
    </location>
</feature>
<dbReference type="RefSeq" id="WP_137630846.1">
    <property type="nucleotide sequence ID" value="NZ_BJDO01000016.1"/>
</dbReference>
<feature type="domain" description="ABC transporter" evidence="8">
    <location>
        <begin position="341"/>
        <end position="575"/>
    </location>
</feature>
<dbReference type="SMART" id="SM00382">
    <property type="entry name" value="AAA"/>
    <property type="match status" value="1"/>
</dbReference>
<dbReference type="PROSITE" id="PS50929">
    <property type="entry name" value="ABC_TM1F"/>
    <property type="match status" value="1"/>
</dbReference>
<dbReference type="SUPFAM" id="SSF90123">
    <property type="entry name" value="ABC transporter transmembrane region"/>
    <property type="match status" value="1"/>
</dbReference>
<reference evidence="11" key="1">
    <citation type="journal article" date="2019" name="Int. J. Syst. Evol. Microbiol.">
        <title>The Global Catalogue of Microorganisms (GCM) 10K type strain sequencing project: providing services to taxonomists for standard genome sequencing and annotation.</title>
        <authorList>
            <consortium name="The Broad Institute Genomics Platform"/>
            <consortium name="The Broad Institute Genome Sequencing Center for Infectious Disease"/>
            <person name="Wu L."/>
            <person name="Ma J."/>
        </authorList>
    </citation>
    <scope>NUCLEOTIDE SEQUENCE [LARGE SCALE GENOMIC DNA]</scope>
    <source>
        <strain evidence="11">CCM 8950</strain>
    </source>
</reference>
<dbReference type="PANTHER" id="PTHR24221:SF653">
    <property type="entry name" value="TRANSPORT ATP-BINDING PROTEIN CYDC"/>
    <property type="match status" value="1"/>
</dbReference>
<dbReference type="NCBIfam" id="TIGR02868">
    <property type="entry name" value="CydC"/>
    <property type="match status" value="1"/>
</dbReference>
<keyword evidence="11" id="KW-1185">Reference proteome</keyword>
<evidence type="ECO:0000259" key="8">
    <source>
        <dbReference type="PROSITE" id="PS50893"/>
    </source>
</evidence>
<dbReference type="SUPFAM" id="SSF52540">
    <property type="entry name" value="P-loop containing nucleoside triphosphate hydrolases"/>
    <property type="match status" value="1"/>
</dbReference>
<dbReference type="Pfam" id="PF00005">
    <property type="entry name" value="ABC_tran"/>
    <property type="match status" value="1"/>
</dbReference>
<dbReference type="InterPro" id="IPR003439">
    <property type="entry name" value="ABC_transporter-like_ATP-bd"/>
</dbReference>
<protein>
    <submittedName>
        <fullName evidence="10">Thiol reductant ABC exporter subunit CydC</fullName>
    </submittedName>
</protein>
<dbReference type="InterPro" id="IPR027417">
    <property type="entry name" value="P-loop_NTPase"/>
</dbReference>
<comment type="caution">
    <text evidence="10">The sequence shown here is derived from an EMBL/GenBank/DDBJ whole genome shotgun (WGS) entry which is preliminary data.</text>
</comment>
<feature type="transmembrane region" description="Helical" evidence="7">
    <location>
        <begin position="142"/>
        <end position="162"/>
    </location>
</feature>
<evidence type="ECO:0000259" key="9">
    <source>
        <dbReference type="PROSITE" id="PS50929"/>
    </source>
</evidence>
<evidence type="ECO:0000256" key="1">
    <source>
        <dbReference type="ARBA" id="ARBA00004651"/>
    </source>
</evidence>
<feature type="transmembrane region" description="Helical" evidence="7">
    <location>
        <begin position="168"/>
        <end position="188"/>
    </location>
</feature>
<dbReference type="PROSITE" id="PS00211">
    <property type="entry name" value="ABC_TRANSPORTER_1"/>
    <property type="match status" value="1"/>
</dbReference>
<name>A0ABW1TAV9_9LACO</name>
<dbReference type="Proteomes" id="UP001596190">
    <property type="component" value="Unassembled WGS sequence"/>
</dbReference>
<dbReference type="InterPro" id="IPR011527">
    <property type="entry name" value="ABC1_TM_dom"/>
</dbReference>
<sequence>MHSIRQTFAHDTWVMPYLRKYKWLLMLVLFLGTMTFLSAAALMFNSGYLISEAARRPDSIIYIYVPVVLARAFGIARPVFRYSERLTSHNWVLRIVSDFRKKLYQAVEVKASAIKQTHQTGDILSILANDIDHIENLYLRTVFPIVIGWLLYLFIIIGIGVFSWPTALLMALLLGVIVVVMPLLSVAVNGAREFKQKQIQSQFYTNLTDEVLGLTDWVISGRYADFMALQKKPIKRIATLRRQDHYFQWWRGFAVQGCFLLAVVTLLVWSGTAFTATKGMANWVAAFALALFPIIEPFLEISQGASEWPVYRQSIERVNALSNDQPKQTPQSTLTGPVTEINVDHVTFSYPDDDRLILKNVSLKIKQGEKIALLGPSGAGKSTLLKLLLGDQTPTKGTVTINGTPINELQQQRAQLFGVLDQQPYLFNTTVMNNVRLGNLQATDEQVKTAIEAVELKPLIDSLPAGYETEVQESGTRFSGGERQRLSLARILLQDAPIIILDEPTVSLDPITERHLLDTVFKVLHDKTIIWVTHHLAGVDHVDQVRFLENGVFDLQGTPQALYRDEPRFRKLYALDAGRND</sequence>
<evidence type="ECO:0000256" key="6">
    <source>
        <dbReference type="ARBA" id="ARBA00023136"/>
    </source>
</evidence>
<proteinExistence type="predicted"/>
<keyword evidence="2 7" id="KW-0812">Transmembrane</keyword>
<evidence type="ECO:0000313" key="11">
    <source>
        <dbReference type="Proteomes" id="UP001596190"/>
    </source>
</evidence>
<evidence type="ECO:0000256" key="5">
    <source>
        <dbReference type="ARBA" id="ARBA00022989"/>
    </source>
</evidence>
<feature type="transmembrane region" description="Helical" evidence="7">
    <location>
        <begin position="61"/>
        <end position="80"/>
    </location>
</feature>
<dbReference type="InterPro" id="IPR017871">
    <property type="entry name" value="ABC_transporter-like_CS"/>
</dbReference>
<keyword evidence="3" id="KW-0547">Nucleotide-binding</keyword>
<evidence type="ECO:0000256" key="3">
    <source>
        <dbReference type="ARBA" id="ARBA00022741"/>
    </source>
</evidence>
<dbReference type="InterPro" id="IPR039421">
    <property type="entry name" value="Type_1_exporter"/>
</dbReference>
<dbReference type="CDD" id="cd03247">
    <property type="entry name" value="ABCC_cytochrome_bd"/>
    <property type="match status" value="1"/>
</dbReference>
<organism evidence="10 11">
    <name type="scientific">Secundilactobacillus hailunensis</name>
    <dbReference type="NCBI Taxonomy" id="2559923"/>
    <lineage>
        <taxon>Bacteria</taxon>
        <taxon>Bacillati</taxon>
        <taxon>Bacillota</taxon>
        <taxon>Bacilli</taxon>
        <taxon>Lactobacillales</taxon>
        <taxon>Lactobacillaceae</taxon>
        <taxon>Secundilactobacillus</taxon>
    </lineage>
</organism>
<feature type="transmembrane region" description="Helical" evidence="7">
    <location>
        <begin position="249"/>
        <end position="269"/>
    </location>
</feature>
<dbReference type="InterPro" id="IPR003593">
    <property type="entry name" value="AAA+_ATPase"/>
</dbReference>
<dbReference type="PANTHER" id="PTHR24221">
    <property type="entry name" value="ATP-BINDING CASSETTE SUB-FAMILY B"/>
    <property type="match status" value="1"/>
</dbReference>